<accession>A0ABN1Q962</accession>
<keyword evidence="2" id="KW-1185">Reference proteome</keyword>
<dbReference type="EMBL" id="BAAAHH010000002">
    <property type="protein sequence ID" value="GAA0938952.1"/>
    <property type="molecule type" value="Genomic_DNA"/>
</dbReference>
<dbReference type="PANTHER" id="PTHR36221:SF1">
    <property type="entry name" value="DUF742 DOMAIN-CONTAINING PROTEIN"/>
    <property type="match status" value="1"/>
</dbReference>
<dbReference type="RefSeq" id="WP_344236626.1">
    <property type="nucleotide sequence ID" value="NZ_BAAAHH010000002.1"/>
</dbReference>
<gene>
    <name evidence="1" type="ORF">GCM10009550_07110</name>
</gene>
<comment type="caution">
    <text evidence="1">The sequence shown here is derived from an EMBL/GenBank/DDBJ whole genome shotgun (WGS) entry which is preliminary data.</text>
</comment>
<protein>
    <submittedName>
        <fullName evidence="1">DUF742 domain-containing protein</fullName>
    </submittedName>
</protein>
<reference evidence="1 2" key="1">
    <citation type="journal article" date="2019" name="Int. J. Syst. Evol. Microbiol.">
        <title>The Global Catalogue of Microorganisms (GCM) 10K type strain sequencing project: providing services to taxonomists for standard genome sequencing and annotation.</title>
        <authorList>
            <consortium name="The Broad Institute Genomics Platform"/>
            <consortium name="The Broad Institute Genome Sequencing Center for Infectious Disease"/>
            <person name="Wu L."/>
            <person name="Ma J."/>
        </authorList>
    </citation>
    <scope>NUCLEOTIDE SEQUENCE [LARGE SCALE GENOMIC DNA]</scope>
    <source>
        <strain evidence="1 2">JCM 10696</strain>
    </source>
</reference>
<dbReference type="Pfam" id="PF05331">
    <property type="entry name" value="DUF742"/>
    <property type="match status" value="1"/>
</dbReference>
<dbReference type="PANTHER" id="PTHR36221">
    <property type="entry name" value="DUF742 DOMAIN-CONTAINING PROTEIN"/>
    <property type="match status" value="1"/>
</dbReference>
<name>A0ABN1Q962_9ACTN</name>
<sequence>MNGPGGRLPRERWVGRDAGPLVRPYTVTKGRTQPRGVRLDLVTILVVSGRGAAENVRLSSEHRRLLEICRRPTTTADLASEVDLPLRVVQVLLGDLYHHGLIEEVRQPAPTRPDAHLLMRVLDELRHL</sequence>
<dbReference type="InterPro" id="IPR007995">
    <property type="entry name" value="DUF742"/>
</dbReference>
<proteinExistence type="predicted"/>
<evidence type="ECO:0000313" key="2">
    <source>
        <dbReference type="Proteomes" id="UP001500665"/>
    </source>
</evidence>
<dbReference type="Proteomes" id="UP001500665">
    <property type="component" value="Unassembled WGS sequence"/>
</dbReference>
<evidence type="ECO:0000313" key="1">
    <source>
        <dbReference type="EMBL" id="GAA0938952.1"/>
    </source>
</evidence>
<organism evidence="1 2">
    <name type="scientific">Actinocorallia libanotica</name>
    <dbReference type="NCBI Taxonomy" id="46162"/>
    <lineage>
        <taxon>Bacteria</taxon>
        <taxon>Bacillati</taxon>
        <taxon>Actinomycetota</taxon>
        <taxon>Actinomycetes</taxon>
        <taxon>Streptosporangiales</taxon>
        <taxon>Thermomonosporaceae</taxon>
        <taxon>Actinocorallia</taxon>
    </lineage>
</organism>